<reference evidence="1" key="1">
    <citation type="submission" date="2022-08" db="EMBL/GenBank/DDBJ databases">
        <title>Genome Sequence of Lecanicillium fungicola.</title>
        <authorList>
            <person name="Buettner E."/>
        </authorList>
    </citation>
    <scope>NUCLEOTIDE SEQUENCE</scope>
    <source>
        <strain evidence="1">Babe33</strain>
    </source>
</reference>
<dbReference type="EMBL" id="JANJQO010000081">
    <property type="protein sequence ID" value="KAJ2982340.1"/>
    <property type="molecule type" value="Genomic_DNA"/>
</dbReference>
<evidence type="ECO:0000313" key="1">
    <source>
        <dbReference type="EMBL" id="KAJ2982340.1"/>
    </source>
</evidence>
<protein>
    <submittedName>
        <fullName evidence="1">Uncharacterized protein</fullName>
    </submittedName>
</protein>
<comment type="caution">
    <text evidence="1">The sequence shown here is derived from an EMBL/GenBank/DDBJ whole genome shotgun (WGS) entry which is preliminary data.</text>
</comment>
<keyword evidence="2" id="KW-1185">Reference proteome</keyword>
<gene>
    <name evidence="1" type="ORF">NQ176_g1456</name>
</gene>
<evidence type="ECO:0000313" key="2">
    <source>
        <dbReference type="Proteomes" id="UP001143910"/>
    </source>
</evidence>
<accession>A0ACC1NSQ2</accession>
<organism evidence="1 2">
    <name type="scientific">Zarea fungicola</name>
    <dbReference type="NCBI Taxonomy" id="93591"/>
    <lineage>
        <taxon>Eukaryota</taxon>
        <taxon>Fungi</taxon>
        <taxon>Dikarya</taxon>
        <taxon>Ascomycota</taxon>
        <taxon>Pezizomycotina</taxon>
        <taxon>Sordariomycetes</taxon>
        <taxon>Hypocreomycetidae</taxon>
        <taxon>Hypocreales</taxon>
        <taxon>Cordycipitaceae</taxon>
        <taxon>Zarea</taxon>
    </lineage>
</organism>
<sequence length="185" mass="19756">METHHQSSHHQQARSPMRGGMHASNPSTQAALDELRSQQAAVEGQIRRLASSSPLASNTAAELERLQILQNRIHECIGIMSSTSHSDSGSARQNIFEDITLADNSQNFTVSTVGDLVTARHINLTGRSYNLAGQITDESFQKAVEAFARSGMQPAQDSGSASFHSRHGPGVSMMQGSQGASAGRS</sequence>
<proteinExistence type="predicted"/>
<dbReference type="Proteomes" id="UP001143910">
    <property type="component" value="Unassembled WGS sequence"/>
</dbReference>
<name>A0ACC1NSQ2_9HYPO</name>